<dbReference type="Gene3D" id="3.40.50.1000">
    <property type="entry name" value="HAD superfamily/HAD-like"/>
    <property type="match status" value="1"/>
</dbReference>
<dbReference type="NCBIfam" id="TIGR01490">
    <property type="entry name" value="HAD-SF-IB-hyp1"/>
    <property type="match status" value="1"/>
</dbReference>
<dbReference type="GO" id="GO:0046872">
    <property type="term" value="F:metal ion binding"/>
    <property type="evidence" value="ECO:0007669"/>
    <property type="project" value="UniProtKB-KW"/>
</dbReference>
<dbReference type="RefSeq" id="WP_222594397.1">
    <property type="nucleotide sequence ID" value="NZ_BJYK01000009.1"/>
</dbReference>
<dbReference type="EMBL" id="BJYK01000009">
    <property type="protein sequence ID" value="GEN80956.1"/>
    <property type="molecule type" value="Genomic_DNA"/>
</dbReference>
<evidence type="ECO:0000313" key="6">
    <source>
        <dbReference type="Proteomes" id="UP000321484"/>
    </source>
</evidence>
<dbReference type="Pfam" id="PF12710">
    <property type="entry name" value="HAD"/>
    <property type="match status" value="1"/>
</dbReference>
<dbReference type="InterPro" id="IPR006385">
    <property type="entry name" value="HAD_hydro_SerB1"/>
</dbReference>
<dbReference type="InterPro" id="IPR050582">
    <property type="entry name" value="HAD-like_SerB"/>
</dbReference>
<dbReference type="Gene3D" id="1.20.1440.100">
    <property type="entry name" value="SG protein - dephosphorylation function"/>
    <property type="match status" value="1"/>
</dbReference>
<keyword evidence="6" id="KW-1185">Reference proteome</keyword>
<dbReference type="FunFam" id="3.40.50.1000:FF:000025">
    <property type="entry name" value="HAD hydrolase, family IB"/>
    <property type="match status" value="1"/>
</dbReference>
<evidence type="ECO:0000256" key="3">
    <source>
        <dbReference type="ARBA" id="ARBA00022801"/>
    </source>
</evidence>
<dbReference type="Proteomes" id="UP000321484">
    <property type="component" value="Unassembled WGS sequence"/>
</dbReference>
<dbReference type="InterPro" id="IPR036412">
    <property type="entry name" value="HAD-like_sf"/>
</dbReference>
<gene>
    <name evidence="5" type="primary">serB</name>
    <name evidence="5" type="ORF">AFE02nite_26900</name>
</gene>
<organism evidence="5 6">
    <name type="scientific">Actinotalea fermentans</name>
    <dbReference type="NCBI Taxonomy" id="43671"/>
    <lineage>
        <taxon>Bacteria</taxon>
        <taxon>Bacillati</taxon>
        <taxon>Actinomycetota</taxon>
        <taxon>Actinomycetes</taxon>
        <taxon>Micrococcales</taxon>
        <taxon>Cellulomonadaceae</taxon>
        <taxon>Actinotalea</taxon>
    </lineage>
</organism>
<comment type="caution">
    <text evidence="5">The sequence shown here is derived from an EMBL/GenBank/DDBJ whole genome shotgun (WGS) entry which is preliminary data.</text>
</comment>
<evidence type="ECO:0000256" key="4">
    <source>
        <dbReference type="ARBA" id="ARBA00022842"/>
    </source>
</evidence>
<dbReference type="PANTHER" id="PTHR43344">
    <property type="entry name" value="PHOSPHOSERINE PHOSPHATASE"/>
    <property type="match status" value="1"/>
</dbReference>
<dbReference type="SUPFAM" id="SSF56784">
    <property type="entry name" value="HAD-like"/>
    <property type="match status" value="1"/>
</dbReference>
<keyword evidence="4" id="KW-0460">Magnesium</keyword>
<protein>
    <submittedName>
        <fullName evidence="5">Phosphoserine phosphatase</fullName>
    </submittedName>
</protein>
<evidence type="ECO:0000256" key="2">
    <source>
        <dbReference type="ARBA" id="ARBA00022723"/>
    </source>
</evidence>
<dbReference type="AlphaFoldDB" id="A0A511Z0P8"/>
<keyword evidence="2" id="KW-0479">Metal-binding</keyword>
<comment type="similarity">
    <text evidence="1">Belongs to the HAD-like hydrolase superfamily. SerB family.</text>
</comment>
<dbReference type="NCBIfam" id="TIGR01488">
    <property type="entry name" value="HAD-SF-IB"/>
    <property type="match status" value="1"/>
</dbReference>
<dbReference type="InterPro" id="IPR023214">
    <property type="entry name" value="HAD_sf"/>
</dbReference>
<keyword evidence="3" id="KW-0378">Hydrolase</keyword>
<evidence type="ECO:0000256" key="1">
    <source>
        <dbReference type="ARBA" id="ARBA00009184"/>
    </source>
</evidence>
<dbReference type="GO" id="GO:0016787">
    <property type="term" value="F:hydrolase activity"/>
    <property type="evidence" value="ECO:0007669"/>
    <property type="project" value="UniProtKB-KW"/>
</dbReference>
<sequence length="274" mass="29615">MAEPSPVAGPSAEPSRVAAFFDLDNTIIRGASAFHLASGLRARGFFTTFDLLRFAVHQARYLTFGEDLHQIATVRDRALSIVAGRSVAEVAAIGEEVWDEVLSLRIFPGTHALLREHLAAGHQVWIVTASPVEIGELIARRLGATGALGTVAEHRDGFYTGRLVGAMLHGKAKAAAIVALAEREGIDLARSWAYSDSLNDVPILSEVGHAVAINPDRRLRGHARTAGWPVQEFRGRRRAAARRSAQTASWAGTAWVASLVVRAVRRALRRRLAA</sequence>
<dbReference type="PANTHER" id="PTHR43344:SF15">
    <property type="entry name" value="PHOSPHOSERINE PHOSPHATASE SERB1"/>
    <property type="match status" value="1"/>
</dbReference>
<reference evidence="5 6" key="1">
    <citation type="submission" date="2019-07" db="EMBL/GenBank/DDBJ databases">
        <title>Whole genome shotgun sequence of Actinotalea fermentans NBRC 105374.</title>
        <authorList>
            <person name="Hosoyama A."/>
            <person name="Uohara A."/>
            <person name="Ohji S."/>
            <person name="Ichikawa N."/>
        </authorList>
    </citation>
    <scope>NUCLEOTIDE SEQUENCE [LARGE SCALE GENOMIC DNA]</scope>
    <source>
        <strain evidence="5 6">NBRC 105374</strain>
    </source>
</reference>
<accession>A0A511Z0P8</accession>
<name>A0A511Z0P8_9CELL</name>
<dbReference type="CDD" id="cd02612">
    <property type="entry name" value="HAD_PGPPase"/>
    <property type="match status" value="1"/>
</dbReference>
<evidence type="ECO:0000313" key="5">
    <source>
        <dbReference type="EMBL" id="GEN80956.1"/>
    </source>
</evidence>
<proteinExistence type="inferred from homology"/>